<keyword evidence="1" id="KW-0472">Membrane</keyword>
<protein>
    <submittedName>
        <fullName evidence="2">Uncharacterized protein</fullName>
    </submittedName>
</protein>
<accession>A0ABD2KDV6</accession>
<comment type="caution">
    <text evidence="2">The sequence shown here is derived from an EMBL/GenBank/DDBJ whole genome shotgun (WGS) entry which is preliminary data.</text>
</comment>
<gene>
    <name evidence="2" type="ORF">niasHS_001577</name>
</gene>
<dbReference type="Proteomes" id="UP001620645">
    <property type="component" value="Unassembled WGS sequence"/>
</dbReference>
<keyword evidence="3" id="KW-1185">Reference proteome</keyword>
<keyword evidence="1" id="KW-1133">Transmembrane helix</keyword>
<proteinExistence type="predicted"/>
<name>A0ABD2KDV6_HETSC</name>
<evidence type="ECO:0000313" key="2">
    <source>
        <dbReference type="EMBL" id="KAL3101117.1"/>
    </source>
</evidence>
<reference evidence="2 3" key="1">
    <citation type="submission" date="2024-10" db="EMBL/GenBank/DDBJ databases">
        <authorList>
            <person name="Kim D."/>
        </authorList>
    </citation>
    <scope>NUCLEOTIDE SEQUENCE [LARGE SCALE GENOMIC DNA]</scope>
    <source>
        <strain evidence="2">Taebaek</strain>
    </source>
</reference>
<organism evidence="2 3">
    <name type="scientific">Heterodera schachtii</name>
    <name type="common">Sugarbeet cyst nematode worm</name>
    <name type="synonym">Tylenchus schachtii</name>
    <dbReference type="NCBI Taxonomy" id="97005"/>
    <lineage>
        <taxon>Eukaryota</taxon>
        <taxon>Metazoa</taxon>
        <taxon>Ecdysozoa</taxon>
        <taxon>Nematoda</taxon>
        <taxon>Chromadorea</taxon>
        <taxon>Rhabditida</taxon>
        <taxon>Tylenchina</taxon>
        <taxon>Tylenchomorpha</taxon>
        <taxon>Tylenchoidea</taxon>
        <taxon>Heteroderidae</taxon>
        <taxon>Heteroderinae</taxon>
        <taxon>Heterodera</taxon>
    </lineage>
</organism>
<sequence length="68" mass="7679">MFTAQSIGATSAFGHGEEELIDWLAIPRAVFAISLLFLSLFAISRHFRAELFNRAPLPPAAIKWRHNR</sequence>
<dbReference type="EMBL" id="JBICCN010000027">
    <property type="protein sequence ID" value="KAL3101117.1"/>
    <property type="molecule type" value="Genomic_DNA"/>
</dbReference>
<dbReference type="AlphaFoldDB" id="A0ABD2KDV6"/>
<keyword evidence="1" id="KW-0812">Transmembrane</keyword>
<evidence type="ECO:0000313" key="3">
    <source>
        <dbReference type="Proteomes" id="UP001620645"/>
    </source>
</evidence>
<feature type="transmembrane region" description="Helical" evidence="1">
    <location>
        <begin position="20"/>
        <end position="43"/>
    </location>
</feature>
<evidence type="ECO:0000256" key="1">
    <source>
        <dbReference type="SAM" id="Phobius"/>
    </source>
</evidence>